<keyword evidence="2" id="KW-1185">Reference proteome</keyword>
<sequence>MEKTVRRPVTSNDLPRLLTLHVFPGQFPFSFLDYQLLCKAEMVCRRWQTLVIALMRREIHELAVEKFYELSPLILHLKSFRRLILSCPIDAFDLLAGVLRRSRSSITNLRADIRFFAKLNYIRVDKEERRKYFPNLEDLWILIVDCDNEVTSEFLAIEDQLFNEINSLTLQVQVMSDSYDNVAKVVNALISWHTIASIKLEFHAPISSMVFEQLLRINSLTATQIKMICNDFDLPPLCLNYLCTILKERNIRTRNLVVRDWTIIVDPSSPIFAHPIDILRISSCTIDSVNDFVESLRVTVNQVKKSAVTQKETFYVKKLEIAGHCSFRGLQFLENNAHVELERRLKMTVPDIEVDCKDIYYWW</sequence>
<dbReference type="EMBL" id="JAHQIW010004817">
    <property type="protein sequence ID" value="KAJ1363854.1"/>
    <property type="molecule type" value="Genomic_DNA"/>
</dbReference>
<dbReference type="Proteomes" id="UP001196413">
    <property type="component" value="Unassembled WGS sequence"/>
</dbReference>
<evidence type="ECO:0000313" key="2">
    <source>
        <dbReference type="Proteomes" id="UP001196413"/>
    </source>
</evidence>
<dbReference type="AlphaFoldDB" id="A0AAD5NCF4"/>
<gene>
    <name evidence="1" type="ORF">KIN20_023805</name>
</gene>
<comment type="caution">
    <text evidence="1">The sequence shown here is derived from an EMBL/GenBank/DDBJ whole genome shotgun (WGS) entry which is preliminary data.</text>
</comment>
<evidence type="ECO:0000313" key="1">
    <source>
        <dbReference type="EMBL" id="KAJ1363854.1"/>
    </source>
</evidence>
<reference evidence="1" key="1">
    <citation type="submission" date="2021-06" db="EMBL/GenBank/DDBJ databases">
        <title>Parelaphostrongylus tenuis whole genome reference sequence.</title>
        <authorList>
            <person name="Garwood T.J."/>
            <person name="Larsen P.A."/>
            <person name="Fountain-Jones N.M."/>
            <person name="Garbe J.R."/>
            <person name="Macchietto M.G."/>
            <person name="Kania S.A."/>
            <person name="Gerhold R.W."/>
            <person name="Richards J.E."/>
            <person name="Wolf T.M."/>
        </authorList>
    </citation>
    <scope>NUCLEOTIDE SEQUENCE</scope>
    <source>
        <strain evidence="1">MNPRO001-30</strain>
        <tissue evidence="1">Meninges</tissue>
    </source>
</reference>
<protein>
    <recommendedName>
        <fullName evidence="3">F-box domain-containing protein</fullName>
    </recommendedName>
</protein>
<accession>A0AAD5NCF4</accession>
<organism evidence="1 2">
    <name type="scientific">Parelaphostrongylus tenuis</name>
    <name type="common">Meningeal worm</name>
    <dbReference type="NCBI Taxonomy" id="148309"/>
    <lineage>
        <taxon>Eukaryota</taxon>
        <taxon>Metazoa</taxon>
        <taxon>Ecdysozoa</taxon>
        <taxon>Nematoda</taxon>
        <taxon>Chromadorea</taxon>
        <taxon>Rhabditida</taxon>
        <taxon>Rhabditina</taxon>
        <taxon>Rhabditomorpha</taxon>
        <taxon>Strongyloidea</taxon>
        <taxon>Metastrongylidae</taxon>
        <taxon>Parelaphostrongylus</taxon>
    </lineage>
</organism>
<proteinExistence type="predicted"/>
<evidence type="ECO:0008006" key="3">
    <source>
        <dbReference type="Google" id="ProtNLM"/>
    </source>
</evidence>
<dbReference type="Gene3D" id="1.20.1280.50">
    <property type="match status" value="1"/>
</dbReference>
<name>A0AAD5NCF4_PARTN</name>